<protein>
    <submittedName>
        <fullName evidence="2">Conjugative transfer system coupling protein TraD</fullName>
    </submittedName>
</protein>
<dbReference type="RefSeq" id="WP_227673432.1">
    <property type="nucleotide sequence ID" value="NZ_CP114206.1"/>
</dbReference>
<dbReference type="Pfam" id="PF12846">
    <property type="entry name" value="AAA_10"/>
    <property type="match status" value="1"/>
</dbReference>
<dbReference type="PANTHER" id="PTHR30121">
    <property type="entry name" value="UNCHARACTERIZED PROTEIN YJGR-RELATED"/>
    <property type="match status" value="1"/>
</dbReference>
<sequence length="666" mass="74402">MKILNLTWWILMSEWKYNMPWRPNYEAFEVAGWSAGIASSLAVNAFFDMPSLPCYMAVAVQAAYGIRALPDAYYVYKHKRRLAKKPDVLIMRIEQIIDAMIKYPDCYIFGKGFQWGQNEGQSAFELLKRDIKKLTAKTDDDFMGLGWIHQVGSDNDYVRTVENLLSLHTLITGTTGSGKTTYYKLIILQAALKRQPLVMVDPKNDEALAQWMEMCLSFVNRAEKLNYFSLAHPEKSVRISPITNFTRSGEVANRIISVIQRGDSTSDPFISFATMSLTSILEMMKMCEIKPTLKSLKTQLGSNITALAELVTQAITKVGREVLPHGMFDSVLAGKKSRMSGKVVDSVSIAKLCAEIYMDDIRHNKAFPDIEAGIDTLSHNREHFQKMILNVMPILSQLTTGFMGDLLSPDTFDPDQMEDDRPIANVREIISTNGMLYLGLDALADGDTAAAVGSIFLSDITSVASEIYNFMQPRGEDIANVIILIDEAAEVINDQVIKMLNKSRGAGFCMFIASQGTSDFEARLGSEAKMEQIIVNTNHFTALRTPAPKAQKAIMERVPLTKFKYIMRGHGSSSGTDPEQITGSIGERLMEEESEMFPAPLLGWLPNLEFFALNQAKVIIKGKVPILTKPKDENEIKRIKAKAAKFQAVYEKKVRGEKVRSKLANA</sequence>
<proteinExistence type="predicted"/>
<dbReference type="NCBIfam" id="TIGR03743">
    <property type="entry name" value="SXT_TraD"/>
    <property type="match status" value="1"/>
</dbReference>
<dbReference type="InterPro" id="IPR022458">
    <property type="entry name" value="Conjugative_coupling_TraG/TraD"/>
</dbReference>
<feature type="domain" description="TraD/TraG TraM recognition site" evidence="1">
    <location>
        <begin position="481"/>
        <end position="567"/>
    </location>
</feature>
<accession>A0A9E9NIS3</accession>
<dbReference type="AlphaFoldDB" id="A0A9E9NIS3"/>
<dbReference type="EMBL" id="CP114206">
    <property type="protein sequence ID" value="WAT94228.1"/>
    <property type="molecule type" value="Genomic_DNA"/>
</dbReference>
<dbReference type="SUPFAM" id="SSF52540">
    <property type="entry name" value="P-loop containing nucleoside triphosphate hydrolases"/>
    <property type="match status" value="1"/>
</dbReference>
<organism evidence="2">
    <name type="scientific">Escherichia sp. J-18004577</name>
    <dbReference type="NCBI Taxonomy" id="2996464"/>
    <lineage>
        <taxon>Bacteria</taxon>
        <taxon>Pseudomonadati</taxon>
        <taxon>Pseudomonadota</taxon>
        <taxon>Gammaproteobacteria</taxon>
        <taxon>Enterobacterales</taxon>
        <taxon>Enterobacteriaceae</taxon>
        <taxon>Escherichia</taxon>
    </lineage>
</organism>
<dbReference type="Gene3D" id="3.40.50.300">
    <property type="entry name" value="P-loop containing nucleotide triphosphate hydrolases"/>
    <property type="match status" value="2"/>
</dbReference>
<dbReference type="InterPro" id="IPR032689">
    <property type="entry name" value="TraG-D_C"/>
</dbReference>
<reference evidence="2" key="1">
    <citation type="submission" date="2022-11" db="EMBL/GenBank/DDBJ databases">
        <authorList>
            <person name="Hao Y."/>
        </authorList>
    </citation>
    <scope>NUCLEOTIDE SEQUENCE</scope>
    <source>
        <strain evidence="2">J-18004577</strain>
        <plasmid evidence="2">pJ14577</plasmid>
    </source>
</reference>
<keyword evidence="2" id="KW-0614">Plasmid</keyword>
<dbReference type="InterPro" id="IPR027417">
    <property type="entry name" value="P-loop_NTPase"/>
</dbReference>
<name>A0A9E9NIS3_9ESCH</name>
<dbReference type="InterPro" id="IPR051162">
    <property type="entry name" value="T4SS_component"/>
</dbReference>
<dbReference type="Pfam" id="PF12696">
    <property type="entry name" value="TraG-D_C"/>
    <property type="match status" value="1"/>
</dbReference>
<gene>
    <name evidence="2" type="primary">traD</name>
    <name evidence="2" type="ORF">OS905_00520</name>
</gene>
<evidence type="ECO:0000259" key="1">
    <source>
        <dbReference type="Pfam" id="PF12696"/>
    </source>
</evidence>
<dbReference type="CDD" id="cd01127">
    <property type="entry name" value="TrwB_TraG_TraD_VirD4"/>
    <property type="match status" value="1"/>
</dbReference>
<dbReference type="PANTHER" id="PTHR30121:SF6">
    <property type="entry name" value="SLR6007 PROTEIN"/>
    <property type="match status" value="1"/>
</dbReference>
<geneLocation type="plasmid" evidence="2">
    <name>pJ14577</name>
</geneLocation>
<evidence type="ECO:0000313" key="2">
    <source>
        <dbReference type="EMBL" id="WAT94228.1"/>
    </source>
</evidence>